<evidence type="ECO:0000313" key="1">
    <source>
        <dbReference type="EMBL" id="UZE89768.1"/>
    </source>
</evidence>
<proteinExistence type="predicted"/>
<sequence length="75" mass="8891">MLRSLLRRFKKRSNTKIEESRVVVCINCDYANSAKLTVEEYLKLHNEQNYCSSDFLIIEEKFWKICKISSAVPLF</sequence>
<name>A0A9E7Y6X3_9ABAC</name>
<dbReference type="Pfam" id="PF10891">
    <property type="entry name" value="DUF2719"/>
    <property type="match status" value="1"/>
</dbReference>
<keyword evidence="2" id="KW-1185">Reference proteome</keyword>
<dbReference type="InterPro" id="IPR020122">
    <property type="entry name" value="Alphabaculovirus_Y056"/>
</dbReference>
<reference evidence="1" key="1">
    <citation type="journal article" date="2022" name="Viruses">
        <title>The Parapoynx stagnalis Nucleopolyhedrovirus (PastNPV), a Divergent Member of the Alphabaculovirus Group I Clade, Encodes a Homolog of Ran GTPase.</title>
        <authorList>
            <person name="Harrison R.L."/>
            <person name="Rowley D.L."/>
        </authorList>
    </citation>
    <scope>NUCLEOTIDE SEQUENCE</scope>
    <source>
        <strain evidence="1">BCIPV-473</strain>
    </source>
</reference>
<protein>
    <submittedName>
        <fullName evidence="1">Uncharacterized protein</fullName>
    </submittedName>
</protein>
<accession>A0A9E7Y6X3</accession>
<dbReference type="EMBL" id="ON704650">
    <property type="protein sequence ID" value="UZE89768.1"/>
    <property type="molecule type" value="Genomic_DNA"/>
</dbReference>
<organism evidence="1 2">
    <name type="scientific">Parapoynx stagnalis nucleopolyhedrovirus</name>
    <dbReference type="NCBI Taxonomy" id="2993413"/>
    <lineage>
        <taxon>Viruses</taxon>
        <taxon>Viruses incertae sedis</taxon>
        <taxon>Naldaviricetes</taxon>
        <taxon>Lefavirales</taxon>
        <taxon>Baculoviridae</taxon>
        <taxon>Alphabaculovirus</taxon>
        <taxon>Alphabaculovirus pastagnalis</taxon>
    </lineage>
</organism>
<evidence type="ECO:0000313" key="2">
    <source>
        <dbReference type="Proteomes" id="UP001264959"/>
    </source>
</evidence>
<dbReference type="Proteomes" id="UP001264959">
    <property type="component" value="Segment"/>
</dbReference>